<protein>
    <submittedName>
        <fullName evidence="1">Uncharacterized protein</fullName>
    </submittedName>
</protein>
<proteinExistence type="predicted"/>
<name>A0A4R5QID6_9PROT</name>
<gene>
    <name evidence="1" type="ORF">E2C06_12245</name>
</gene>
<dbReference type="AlphaFoldDB" id="A0A4R5QID6"/>
<dbReference type="EMBL" id="SMSJ01000012">
    <property type="protein sequence ID" value="TDH62411.1"/>
    <property type="molecule type" value="Genomic_DNA"/>
</dbReference>
<evidence type="ECO:0000313" key="1">
    <source>
        <dbReference type="EMBL" id="TDH62411.1"/>
    </source>
</evidence>
<evidence type="ECO:0000313" key="2">
    <source>
        <dbReference type="Proteomes" id="UP000295096"/>
    </source>
</evidence>
<accession>A0A4R5QID6</accession>
<organism evidence="1 2">
    <name type="scientific">Dankookia rubra</name>
    <dbReference type="NCBI Taxonomy" id="1442381"/>
    <lineage>
        <taxon>Bacteria</taxon>
        <taxon>Pseudomonadati</taxon>
        <taxon>Pseudomonadota</taxon>
        <taxon>Alphaproteobacteria</taxon>
        <taxon>Acetobacterales</taxon>
        <taxon>Roseomonadaceae</taxon>
        <taxon>Dankookia</taxon>
    </lineage>
</organism>
<keyword evidence="2" id="KW-1185">Reference proteome</keyword>
<reference evidence="1 2" key="1">
    <citation type="journal article" date="2016" name="J. Microbiol.">
        <title>Dankookia rubra gen. nov., sp. nov., an alphaproteobacterium isolated from sediment of a shallow stream.</title>
        <authorList>
            <person name="Kim W.H."/>
            <person name="Kim D.H."/>
            <person name="Kang K."/>
            <person name="Ahn T.Y."/>
        </authorList>
    </citation>
    <scope>NUCLEOTIDE SEQUENCE [LARGE SCALE GENOMIC DNA]</scope>
    <source>
        <strain evidence="1 2">JCM30602</strain>
    </source>
</reference>
<sequence>MPAVQGFGEAVPLHVAARQIVPEGVSLVFGDGVDRELPVDWRGGRSWNLVLADAIKPLGFKVSRTTNQVSITR</sequence>
<dbReference type="OrthoDB" id="8455663at2"/>
<dbReference type="Proteomes" id="UP000295096">
    <property type="component" value="Unassembled WGS sequence"/>
</dbReference>
<comment type="caution">
    <text evidence="1">The sequence shown here is derived from an EMBL/GenBank/DDBJ whole genome shotgun (WGS) entry which is preliminary data.</text>
</comment>